<keyword evidence="6" id="KW-0255">Endonuclease</keyword>
<evidence type="ECO:0000256" key="1">
    <source>
        <dbReference type="ARBA" id="ARBA00000077"/>
    </source>
</evidence>
<evidence type="ECO:0000256" key="2">
    <source>
        <dbReference type="ARBA" id="ARBA00005300"/>
    </source>
</evidence>
<evidence type="ECO:0000256" key="5">
    <source>
        <dbReference type="ARBA" id="ARBA00022723"/>
    </source>
</evidence>
<sequence length="405" mass="45224">MVMIPQRVMDGAQRAYLASSRFYHTDDGYAYCYADGSCMEPVRNAGVGVWFGQDHLANVSEPLEVPGTNNRAELLALLYAIHAASGSGVQMIEIRSDSQYAINCVTIWLPNWKRNGWRTQSNHVVENQAEIRAIDDVRIDLQHSMHVRWKWVPGHSGDPGNDAADRLAKAGAAQSLANYQDMQRYVSSPVLCGTKGESFTFAALKLRKASCRFAYFVFTRILNRGILKKRVHDGAQRAHLALSRFLYMDDGYAYCYAGGSCMEPVKNAGVGVWFGHDHPANVSEPLEVPGTINRAELLALLYAIHAAHGCGLQMIEIRSESKCAINCVTEWLTFWKQHGWRTASKYAIENQAEIRAIDEAHSLLHVRYNWVPRHSGDAGNHAADRWAKAGAAQSLSNYLLHNPRH</sequence>
<dbReference type="InterPro" id="IPR012337">
    <property type="entry name" value="RNaseH-like_sf"/>
</dbReference>
<keyword evidence="5" id="KW-0479">Metal-binding</keyword>
<evidence type="ECO:0000256" key="4">
    <source>
        <dbReference type="ARBA" id="ARBA00022722"/>
    </source>
</evidence>
<evidence type="ECO:0000313" key="9">
    <source>
        <dbReference type="EMBL" id="CAD7281970.1"/>
    </source>
</evidence>
<evidence type="ECO:0000313" key="10">
    <source>
        <dbReference type="Proteomes" id="UP000678499"/>
    </source>
</evidence>
<comment type="catalytic activity">
    <reaction evidence="1">
        <text>Endonucleolytic cleavage to 5'-phosphomonoester.</text>
        <dbReference type="EC" id="3.1.26.4"/>
    </reaction>
</comment>
<dbReference type="Pfam" id="PF00075">
    <property type="entry name" value="RNase_H"/>
    <property type="match status" value="2"/>
</dbReference>
<feature type="domain" description="RNase H type-1" evidence="8">
    <location>
        <begin position="249"/>
        <end position="392"/>
    </location>
</feature>
<keyword evidence="7" id="KW-0378">Hydrolase</keyword>
<dbReference type="EC" id="3.1.26.4" evidence="3"/>
<dbReference type="Gene3D" id="3.30.420.10">
    <property type="entry name" value="Ribonuclease H-like superfamily/Ribonuclease H"/>
    <property type="match status" value="2"/>
</dbReference>
<keyword evidence="4" id="KW-0540">Nuclease</keyword>
<evidence type="ECO:0000256" key="6">
    <source>
        <dbReference type="ARBA" id="ARBA00022759"/>
    </source>
</evidence>
<keyword evidence="10" id="KW-1185">Reference proteome</keyword>
<dbReference type="EMBL" id="OA885368">
    <property type="protein sequence ID" value="CAD7281970.1"/>
    <property type="molecule type" value="Genomic_DNA"/>
</dbReference>
<protein>
    <recommendedName>
        <fullName evidence="3">ribonuclease H</fullName>
        <ecNumber evidence="3">3.1.26.4</ecNumber>
    </recommendedName>
</protein>
<feature type="domain" description="RNase H type-1" evidence="8">
    <location>
        <begin position="26"/>
        <end position="173"/>
    </location>
</feature>
<dbReference type="PROSITE" id="PS50879">
    <property type="entry name" value="RNASE_H_1"/>
    <property type="match status" value="2"/>
</dbReference>
<dbReference type="InterPro" id="IPR036397">
    <property type="entry name" value="RNaseH_sf"/>
</dbReference>
<dbReference type="InterPro" id="IPR002156">
    <property type="entry name" value="RNaseH_domain"/>
</dbReference>
<dbReference type="PANTHER" id="PTHR10642">
    <property type="entry name" value="RIBONUCLEASE H1"/>
    <property type="match status" value="1"/>
</dbReference>
<dbReference type="AlphaFoldDB" id="A0A7R9BWU4"/>
<dbReference type="SUPFAM" id="SSF53098">
    <property type="entry name" value="Ribonuclease H-like"/>
    <property type="match status" value="2"/>
</dbReference>
<name>A0A7R9BWU4_9CRUS</name>
<dbReference type="GO" id="GO:0003676">
    <property type="term" value="F:nucleic acid binding"/>
    <property type="evidence" value="ECO:0007669"/>
    <property type="project" value="InterPro"/>
</dbReference>
<proteinExistence type="inferred from homology"/>
<evidence type="ECO:0000256" key="7">
    <source>
        <dbReference type="ARBA" id="ARBA00022801"/>
    </source>
</evidence>
<dbReference type="GO" id="GO:0004523">
    <property type="term" value="F:RNA-DNA hybrid ribonuclease activity"/>
    <property type="evidence" value="ECO:0007669"/>
    <property type="project" value="UniProtKB-EC"/>
</dbReference>
<dbReference type="InterPro" id="IPR050092">
    <property type="entry name" value="RNase_H"/>
</dbReference>
<accession>A0A7R9BWU4</accession>
<dbReference type="EMBL" id="CAJPEX010003331">
    <property type="protein sequence ID" value="CAG0922122.1"/>
    <property type="molecule type" value="Genomic_DNA"/>
</dbReference>
<dbReference type="GO" id="GO:0046872">
    <property type="term" value="F:metal ion binding"/>
    <property type="evidence" value="ECO:0007669"/>
    <property type="project" value="UniProtKB-KW"/>
</dbReference>
<organism evidence="9">
    <name type="scientific">Notodromas monacha</name>
    <dbReference type="NCBI Taxonomy" id="399045"/>
    <lineage>
        <taxon>Eukaryota</taxon>
        <taxon>Metazoa</taxon>
        <taxon>Ecdysozoa</taxon>
        <taxon>Arthropoda</taxon>
        <taxon>Crustacea</taxon>
        <taxon>Oligostraca</taxon>
        <taxon>Ostracoda</taxon>
        <taxon>Podocopa</taxon>
        <taxon>Podocopida</taxon>
        <taxon>Cypridocopina</taxon>
        <taxon>Cypridoidea</taxon>
        <taxon>Cyprididae</taxon>
        <taxon>Notodromas</taxon>
    </lineage>
</organism>
<comment type="similarity">
    <text evidence="2">Belongs to the RNase H family.</text>
</comment>
<dbReference type="PANTHER" id="PTHR10642:SF26">
    <property type="entry name" value="RIBONUCLEASE H1"/>
    <property type="match status" value="1"/>
</dbReference>
<dbReference type="CDD" id="cd09280">
    <property type="entry name" value="RNase_HI_eukaryote_like"/>
    <property type="match status" value="2"/>
</dbReference>
<dbReference type="GO" id="GO:0043137">
    <property type="term" value="P:DNA replication, removal of RNA primer"/>
    <property type="evidence" value="ECO:0007669"/>
    <property type="project" value="TreeGrafter"/>
</dbReference>
<evidence type="ECO:0000259" key="8">
    <source>
        <dbReference type="PROSITE" id="PS50879"/>
    </source>
</evidence>
<evidence type="ECO:0000256" key="3">
    <source>
        <dbReference type="ARBA" id="ARBA00012180"/>
    </source>
</evidence>
<reference evidence="9" key="1">
    <citation type="submission" date="2020-11" db="EMBL/GenBank/DDBJ databases">
        <authorList>
            <person name="Tran Van P."/>
        </authorList>
    </citation>
    <scope>NUCLEOTIDE SEQUENCE</scope>
</reference>
<gene>
    <name evidence="9" type="ORF">NMOB1V02_LOCUS9603</name>
</gene>
<dbReference type="OrthoDB" id="6340616at2759"/>
<dbReference type="Proteomes" id="UP000678499">
    <property type="component" value="Unassembled WGS sequence"/>
</dbReference>